<sequence length="492" mass="52108">MVSFQLWRKINAATNKWQLKFTSPVYMIPSEGVVKIDVRHLDTVVWSMDKLGFLDLSMTPCVTFRRQSDPLYHTQSLLYRSDRSELLSVQEEGTAIPFQVSMDFNVRAKTEPYLGTEGAQGITGISGVRGGYGDTGYVGLQGPRGQRGEKGPIGSQGSIGPQGQTGFNGWTGERGDQGTSGGDNSPGIPGDTGEVGDTGFVGKTGDGGFSGADGDVGPEGTVGDVGDAGFPGEPGDTLIGVRGPKGVQGDIGSIGLTGGSGDPGLRGIQGDEGYLVGERGPPGDPGSSLNPFGYDWCSASNLVCTHACSNTGSSAECICPQGYSLSDDGSCKDFVFVDVDECGGFICDAEQVCVNVEGRHECLGPYTVRGLVGKVASAQTMDGLLSTGTMTGITAWMIILSIVLIIEILLFFYIVSRENRTLYRPMQVLMPAPEEPKVYVADRDPGPSTKHLSLPKISYISYPSEKRPLAMLDSVPYGQVQKLRLSRSNSLF</sequence>
<dbReference type="AlphaFoldDB" id="A0AA88Y2B2"/>
<dbReference type="PANTHER" id="PTHR37456">
    <property type="entry name" value="SI:CH211-266K2.1"/>
    <property type="match status" value="1"/>
</dbReference>
<organism evidence="4 5">
    <name type="scientific">Pinctada imbricata</name>
    <name type="common">Atlantic pearl-oyster</name>
    <name type="synonym">Pinctada martensii</name>
    <dbReference type="NCBI Taxonomy" id="66713"/>
    <lineage>
        <taxon>Eukaryota</taxon>
        <taxon>Metazoa</taxon>
        <taxon>Spiralia</taxon>
        <taxon>Lophotrochozoa</taxon>
        <taxon>Mollusca</taxon>
        <taxon>Bivalvia</taxon>
        <taxon>Autobranchia</taxon>
        <taxon>Pteriomorphia</taxon>
        <taxon>Pterioida</taxon>
        <taxon>Pterioidea</taxon>
        <taxon>Pteriidae</taxon>
        <taxon>Pinctada</taxon>
    </lineage>
</organism>
<dbReference type="Gene3D" id="2.10.25.10">
    <property type="entry name" value="Laminin"/>
    <property type="match status" value="1"/>
</dbReference>
<feature type="compositionally biased region" description="Low complexity" evidence="2">
    <location>
        <begin position="152"/>
        <end position="164"/>
    </location>
</feature>
<gene>
    <name evidence="4" type="ORF">FSP39_005695</name>
</gene>
<keyword evidence="3" id="KW-1133">Transmembrane helix</keyword>
<reference evidence="4" key="1">
    <citation type="submission" date="2019-08" db="EMBL/GenBank/DDBJ databases">
        <title>The improved chromosome-level genome for the pearl oyster Pinctada fucata martensii using PacBio sequencing and Hi-C.</title>
        <authorList>
            <person name="Zheng Z."/>
        </authorList>
    </citation>
    <scope>NUCLEOTIDE SEQUENCE</scope>
    <source>
        <strain evidence="4">ZZ-2019</strain>
        <tissue evidence="4">Adductor muscle</tissue>
    </source>
</reference>
<evidence type="ECO:0000313" key="4">
    <source>
        <dbReference type="EMBL" id="KAK3097025.1"/>
    </source>
</evidence>
<dbReference type="EMBL" id="VSWD01000007">
    <property type="protein sequence ID" value="KAK3097025.1"/>
    <property type="molecule type" value="Genomic_DNA"/>
</dbReference>
<dbReference type="SUPFAM" id="SSF57196">
    <property type="entry name" value="EGF/Laminin"/>
    <property type="match status" value="1"/>
</dbReference>
<name>A0AA88Y2B2_PINIB</name>
<evidence type="ECO:0000256" key="2">
    <source>
        <dbReference type="SAM" id="MobiDB-lite"/>
    </source>
</evidence>
<feature type="transmembrane region" description="Helical" evidence="3">
    <location>
        <begin position="393"/>
        <end position="415"/>
    </location>
</feature>
<protein>
    <submittedName>
        <fullName evidence="4">Uncharacterized protein</fullName>
    </submittedName>
</protein>
<dbReference type="Proteomes" id="UP001186944">
    <property type="component" value="Unassembled WGS sequence"/>
</dbReference>
<keyword evidence="3" id="KW-0812">Transmembrane</keyword>
<feature type="compositionally biased region" description="Gly residues" evidence="2">
    <location>
        <begin position="202"/>
        <end position="211"/>
    </location>
</feature>
<accession>A0AA88Y2B2</accession>
<keyword evidence="3" id="KW-0472">Membrane</keyword>
<dbReference type="PANTHER" id="PTHR37456:SF3">
    <property type="entry name" value="COLLAGEN ALPHA-1(XXV) CHAIN"/>
    <property type="match status" value="1"/>
</dbReference>
<evidence type="ECO:0000256" key="3">
    <source>
        <dbReference type="SAM" id="Phobius"/>
    </source>
</evidence>
<evidence type="ECO:0000256" key="1">
    <source>
        <dbReference type="ARBA" id="ARBA00022737"/>
    </source>
</evidence>
<proteinExistence type="predicted"/>
<keyword evidence="1" id="KW-0677">Repeat</keyword>
<feature type="region of interest" description="Disordered" evidence="2">
    <location>
        <begin position="143"/>
        <end position="216"/>
    </location>
</feature>
<keyword evidence="5" id="KW-1185">Reference proteome</keyword>
<comment type="caution">
    <text evidence="4">The sequence shown here is derived from an EMBL/GenBank/DDBJ whole genome shotgun (WGS) entry which is preliminary data.</text>
</comment>
<dbReference type="InterPro" id="IPR050938">
    <property type="entry name" value="Collagen_Structural_Proteins"/>
</dbReference>
<evidence type="ECO:0000313" key="5">
    <source>
        <dbReference type="Proteomes" id="UP001186944"/>
    </source>
</evidence>